<proteinExistence type="predicted"/>
<dbReference type="Gene3D" id="1.20.1250.20">
    <property type="entry name" value="MFS general substrate transporter like domains"/>
    <property type="match status" value="1"/>
</dbReference>
<evidence type="ECO:0000259" key="8">
    <source>
        <dbReference type="PROSITE" id="PS50850"/>
    </source>
</evidence>
<dbReference type="SUPFAM" id="SSF103473">
    <property type="entry name" value="MFS general substrate transporter"/>
    <property type="match status" value="1"/>
</dbReference>
<evidence type="ECO:0000313" key="10">
    <source>
        <dbReference type="Proteomes" id="UP001164803"/>
    </source>
</evidence>
<dbReference type="CDD" id="cd17502">
    <property type="entry name" value="MFS_Azr1_MDR_like"/>
    <property type="match status" value="1"/>
</dbReference>
<dbReference type="InterPro" id="IPR005829">
    <property type="entry name" value="Sugar_transporter_CS"/>
</dbReference>
<dbReference type="PROSITE" id="PS50850">
    <property type="entry name" value="MFS"/>
    <property type="match status" value="1"/>
</dbReference>
<protein>
    <submittedName>
        <fullName evidence="9">MFS transporter</fullName>
    </submittedName>
</protein>
<evidence type="ECO:0000256" key="2">
    <source>
        <dbReference type="ARBA" id="ARBA00022448"/>
    </source>
</evidence>
<feature type="transmembrane region" description="Helical" evidence="7">
    <location>
        <begin position="369"/>
        <end position="389"/>
    </location>
</feature>
<dbReference type="PROSITE" id="PS00216">
    <property type="entry name" value="SUGAR_TRANSPORT_1"/>
    <property type="match status" value="1"/>
</dbReference>
<sequence>MSVSQTQIQVPEKEIAGTKRKLLITGLIIAMLFGALDQTIVGTAMPRIVGELGGLSLMTWLTTAYMLTSTTVVPIAGKLADLLGRKAVYVTGIVVFMIGSVLCGLAQNMTELIWFRGFQGIGGGIMMPMAMIIIGDLFTGKQRGKWQGVFGAIFGLASILGPQLGGWIVDASSWRWVFYINLPVALLAVIFISLGLYGRTAHTKVKFDVGGIITMIVGVVSILLGLTFGGKNYAWTSWQILGLFGLALVALVGFTIIELRVEEPILPVRLFKSRAFTTINGIGFLMSVGMFGSIMFVPLFMQGIIGISPASSGTAMTPMMVTMMLFSIVGGQMVTKIGVRLQMAIGMLVMAASFYLLSTMTVDTSEFTISAYMVILGIGMGLVFPILTIALQESFPKSELGVVTSSSQFFRQIGGTFGMTILGAVLNARSSHLLSSQFAAMQQQQGAANPMLTQMSDMEKHNAQGLYSSLLNPTSLSKLPAVVKGHLVPVLKSSLVTSLHSVFLFGLLFVLLGTLLTLFMGKIQISDRKKMQQPAE</sequence>
<feature type="transmembrane region" description="Helical" evidence="7">
    <location>
        <begin position="499"/>
        <end position="521"/>
    </location>
</feature>
<feature type="transmembrane region" description="Helical" evidence="7">
    <location>
        <begin position="240"/>
        <end position="261"/>
    </location>
</feature>
<keyword evidence="6 7" id="KW-0472">Membrane</keyword>
<dbReference type="NCBIfam" id="TIGR00711">
    <property type="entry name" value="efflux_EmrB"/>
    <property type="match status" value="1"/>
</dbReference>
<dbReference type="InterPro" id="IPR036259">
    <property type="entry name" value="MFS_trans_sf"/>
</dbReference>
<dbReference type="PANTHER" id="PTHR23501:SF197">
    <property type="entry name" value="COMD"/>
    <property type="match status" value="1"/>
</dbReference>
<evidence type="ECO:0000256" key="4">
    <source>
        <dbReference type="ARBA" id="ARBA00022692"/>
    </source>
</evidence>
<accession>A0ABY6Z8W0</accession>
<organism evidence="9 10">
    <name type="scientific">Alicyclobacillus dauci</name>
    <dbReference type="NCBI Taxonomy" id="1475485"/>
    <lineage>
        <taxon>Bacteria</taxon>
        <taxon>Bacillati</taxon>
        <taxon>Bacillota</taxon>
        <taxon>Bacilli</taxon>
        <taxon>Bacillales</taxon>
        <taxon>Alicyclobacillaceae</taxon>
        <taxon>Alicyclobacillus</taxon>
    </lineage>
</organism>
<dbReference type="InterPro" id="IPR020846">
    <property type="entry name" value="MFS_dom"/>
</dbReference>
<feature type="transmembrane region" description="Helical" evidence="7">
    <location>
        <begin position="88"/>
        <end position="107"/>
    </location>
</feature>
<keyword evidence="10" id="KW-1185">Reference proteome</keyword>
<evidence type="ECO:0000256" key="1">
    <source>
        <dbReference type="ARBA" id="ARBA00004651"/>
    </source>
</evidence>
<feature type="transmembrane region" description="Helical" evidence="7">
    <location>
        <begin position="113"/>
        <end position="134"/>
    </location>
</feature>
<gene>
    <name evidence="9" type="ORF">NZD86_09515</name>
</gene>
<keyword evidence="5 7" id="KW-1133">Transmembrane helix</keyword>
<feature type="transmembrane region" description="Helical" evidence="7">
    <location>
        <begin position="176"/>
        <end position="197"/>
    </location>
</feature>
<evidence type="ECO:0000256" key="7">
    <source>
        <dbReference type="SAM" id="Phobius"/>
    </source>
</evidence>
<dbReference type="EMBL" id="CP104064">
    <property type="protein sequence ID" value="WAH38691.1"/>
    <property type="molecule type" value="Genomic_DNA"/>
</dbReference>
<dbReference type="PANTHER" id="PTHR23501">
    <property type="entry name" value="MAJOR FACILITATOR SUPERFAMILY"/>
    <property type="match status" value="1"/>
</dbReference>
<feature type="transmembrane region" description="Helical" evidence="7">
    <location>
        <begin position="311"/>
        <end position="330"/>
    </location>
</feature>
<evidence type="ECO:0000256" key="6">
    <source>
        <dbReference type="ARBA" id="ARBA00023136"/>
    </source>
</evidence>
<dbReference type="InterPro" id="IPR011701">
    <property type="entry name" value="MFS"/>
</dbReference>
<feature type="transmembrane region" description="Helical" evidence="7">
    <location>
        <begin position="57"/>
        <end position="76"/>
    </location>
</feature>
<keyword evidence="3" id="KW-1003">Cell membrane</keyword>
<feature type="domain" description="Major facilitator superfamily (MFS) profile" evidence="8">
    <location>
        <begin position="23"/>
        <end position="525"/>
    </location>
</feature>
<dbReference type="RefSeq" id="WP_268046277.1">
    <property type="nucleotide sequence ID" value="NZ_CP104064.1"/>
</dbReference>
<feature type="transmembrane region" description="Helical" evidence="7">
    <location>
        <begin position="22"/>
        <end position="45"/>
    </location>
</feature>
<evidence type="ECO:0000256" key="3">
    <source>
        <dbReference type="ARBA" id="ARBA00022475"/>
    </source>
</evidence>
<dbReference type="Gene3D" id="1.20.1720.10">
    <property type="entry name" value="Multidrug resistance protein D"/>
    <property type="match status" value="1"/>
</dbReference>
<comment type="subcellular location">
    <subcellularLocation>
        <location evidence="1">Cell membrane</location>
        <topology evidence="1">Multi-pass membrane protein</topology>
    </subcellularLocation>
</comment>
<dbReference type="InterPro" id="IPR004638">
    <property type="entry name" value="EmrB-like"/>
</dbReference>
<name>A0ABY6Z8W0_9BACL</name>
<feature type="transmembrane region" description="Helical" evidence="7">
    <location>
        <begin position="146"/>
        <end position="164"/>
    </location>
</feature>
<dbReference type="PRINTS" id="PR01036">
    <property type="entry name" value="TCRTETB"/>
</dbReference>
<dbReference type="Pfam" id="PF07690">
    <property type="entry name" value="MFS_1"/>
    <property type="match status" value="1"/>
</dbReference>
<keyword evidence="2" id="KW-0813">Transport</keyword>
<feature type="transmembrane region" description="Helical" evidence="7">
    <location>
        <begin position="337"/>
        <end position="357"/>
    </location>
</feature>
<evidence type="ECO:0000256" key="5">
    <source>
        <dbReference type="ARBA" id="ARBA00022989"/>
    </source>
</evidence>
<evidence type="ECO:0000313" key="9">
    <source>
        <dbReference type="EMBL" id="WAH38691.1"/>
    </source>
</evidence>
<dbReference type="Proteomes" id="UP001164803">
    <property type="component" value="Chromosome"/>
</dbReference>
<feature type="transmembrane region" description="Helical" evidence="7">
    <location>
        <begin position="209"/>
        <end position="228"/>
    </location>
</feature>
<feature type="transmembrane region" description="Helical" evidence="7">
    <location>
        <begin position="282"/>
        <end position="305"/>
    </location>
</feature>
<reference evidence="9" key="1">
    <citation type="submission" date="2022-08" db="EMBL/GenBank/DDBJ databases">
        <title>Alicyclobacillus dauci DSM2870, complete genome.</title>
        <authorList>
            <person name="Wang Q."/>
            <person name="Cai R."/>
            <person name="Wang Z."/>
        </authorList>
    </citation>
    <scope>NUCLEOTIDE SEQUENCE</scope>
    <source>
        <strain evidence="9">DSM 28700</strain>
    </source>
</reference>
<keyword evidence="4 7" id="KW-0812">Transmembrane</keyword>